<feature type="compositionally biased region" description="Basic and acidic residues" evidence="1">
    <location>
        <begin position="517"/>
        <end position="538"/>
    </location>
</feature>
<feature type="region of interest" description="Disordered" evidence="1">
    <location>
        <begin position="492"/>
        <end position="541"/>
    </location>
</feature>
<protein>
    <recommendedName>
        <fullName evidence="4">DUF4408 domain-containing protein</fullName>
    </recommendedName>
</protein>
<dbReference type="EMBL" id="LR721777">
    <property type="protein sequence ID" value="VVV77899.1"/>
    <property type="molecule type" value="Genomic_DNA"/>
</dbReference>
<name>A0A5K0YKC6_9MAGN</name>
<dbReference type="Gramene" id="NC12G0250250.1">
    <property type="protein sequence ID" value="NC12G0250250.1:cds"/>
    <property type="gene ID" value="NC12G0250250"/>
</dbReference>
<keyword evidence="2" id="KW-1133">Transmembrane helix</keyword>
<evidence type="ECO:0000256" key="2">
    <source>
        <dbReference type="SAM" id="Phobius"/>
    </source>
</evidence>
<accession>A0A5K0YKC6</accession>
<dbReference type="InterPro" id="IPR008480">
    <property type="entry name" value="DUF761_pln"/>
</dbReference>
<feature type="compositionally biased region" description="Polar residues" evidence="1">
    <location>
        <begin position="1"/>
        <end position="10"/>
    </location>
</feature>
<feature type="region of interest" description="Disordered" evidence="1">
    <location>
        <begin position="178"/>
        <end position="199"/>
    </location>
</feature>
<evidence type="ECO:0000256" key="1">
    <source>
        <dbReference type="SAM" id="MobiDB-lite"/>
    </source>
</evidence>
<dbReference type="OMA" id="NQYYRNE"/>
<feature type="compositionally biased region" description="Low complexity" evidence="1">
    <location>
        <begin position="281"/>
        <end position="305"/>
    </location>
</feature>
<keyword evidence="2" id="KW-0812">Transmembrane</keyword>
<feature type="compositionally biased region" description="Low complexity" evidence="1">
    <location>
        <begin position="262"/>
        <end position="272"/>
    </location>
</feature>
<evidence type="ECO:0008006" key="4">
    <source>
        <dbReference type="Google" id="ProtNLM"/>
    </source>
</evidence>
<feature type="compositionally biased region" description="Basic and acidic residues" evidence="1">
    <location>
        <begin position="413"/>
        <end position="453"/>
    </location>
</feature>
<feature type="compositionally biased region" description="Acidic residues" evidence="1">
    <location>
        <begin position="499"/>
        <end position="516"/>
    </location>
</feature>
<evidence type="ECO:0000313" key="3">
    <source>
        <dbReference type="EMBL" id="VVV77899.1"/>
    </source>
</evidence>
<feature type="region of interest" description="Disordered" evidence="1">
    <location>
        <begin position="252"/>
        <end position="314"/>
    </location>
</feature>
<keyword evidence="2" id="KW-0472">Membrane</keyword>
<dbReference type="PANTHER" id="PTHR34059">
    <property type="entry name" value="EXPRESSED PROTEIN"/>
    <property type="match status" value="1"/>
</dbReference>
<proteinExistence type="predicted"/>
<organism evidence="3">
    <name type="scientific">Nymphaea colorata</name>
    <name type="common">pocket water lily</name>
    <dbReference type="NCBI Taxonomy" id="210225"/>
    <lineage>
        <taxon>Eukaryota</taxon>
        <taxon>Viridiplantae</taxon>
        <taxon>Streptophyta</taxon>
        <taxon>Embryophyta</taxon>
        <taxon>Tracheophyta</taxon>
        <taxon>Spermatophyta</taxon>
        <taxon>Magnoliopsida</taxon>
        <taxon>Nymphaeales</taxon>
        <taxon>Nymphaeaceae</taxon>
        <taxon>Nymphaea</taxon>
    </lineage>
</organism>
<reference evidence="3" key="1">
    <citation type="submission" date="2019-09" db="EMBL/GenBank/DDBJ databases">
        <authorList>
            <person name="Zhang L."/>
        </authorList>
    </citation>
    <scope>NUCLEOTIDE SEQUENCE</scope>
</reference>
<gene>
    <name evidence="3" type="ORF">NYM_LOCUS9173</name>
</gene>
<feature type="region of interest" description="Disordered" evidence="1">
    <location>
        <begin position="338"/>
        <end position="479"/>
    </location>
</feature>
<dbReference type="AlphaFoldDB" id="A0A5K0YKC6"/>
<dbReference type="PANTHER" id="PTHR34059:SF1">
    <property type="entry name" value="EXPRESSED PROTEIN"/>
    <property type="match status" value="1"/>
</dbReference>
<dbReference type="Pfam" id="PF05553">
    <property type="entry name" value="DUF761"/>
    <property type="match status" value="1"/>
</dbReference>
<feature type="region of interest" description="Disordered" evidence="1">
    <location>
        <begin position="1"/>
        <end position="28"/>
    </location>
</feature>
<sequence length="590" mass="65647">MASYFKSNQRLDLPPHKPHSSAQRSPSDAQQRQSKFYSFFLKGAFIAIAIVLLPLYPSQAPEFTNHTIFNRGWEFLRLGIIGVALSYGLLSRRRAETEKEIQAQIDSTQSYVSKILQVSPVFDNENDAATYNDSGKGQTWSSLYSPSEPMVMVAAEEDDYYHRRLSLPVRSLRSGRPDAEASASVHKVPDVKGGRPATVSANARSAYSIRNGKREIGVSNLSNLHGNAEGNVVLPSPIPWGSRSGRLEAKEGIGLRPPGVVPPSVSESELPASPSPVPWGSRPSSASTPSPRSSPSHSVSPTRRPASVQKAAINPTPTFVSANIDSVSNAANELVTQDKNLRRNVKHSESFDESLVGKSVRRVRKSESMNSRSGVGNGLADESRERRSRRSSEPCADENSARKNRDGNYVMADKPERQNRGTKNEPEETLSRKSRETESSVAGKTEKKNREAEVMMVEKTQRKSIYEPPPPPPPLQEFVKYQRIWKKEKIDELKAQTEESTEIDEDDDEEEEEHEQEQERKNDVHTHTETEAAERKPVGEIGETVIDANEVDKKADEFIAKFREQIRLQRIESIKRASAQKKKAKPASAT</sequence>
<feature type="transmembrane region" description="Helical" evidence="2">
    <location>
        <begin position="36"/>
        <end position="56"/>
    </location>
</feature>
<dbReference type="OrthoDB" id="1080706at2759"/>